<evidence type="ECO:0000256" key="1">
    <source>
        <dbReference type="SAM" id="MobiDB-lite"/>
    </source>
</evidence>
<proteinExistence type="predicted"/>
<dbReference type="RefSeq" id="XP_041152243.1">
    <property type="nucleotide sequence ID" value="XM_041301013.1"/>
</dbReference>
<feature type="region of interest" description="Disordered" evidence="1">
    <location>
        <begin position="70"/>
        <end position="101"/>
    </location>
</feature>
<name>A0A9P7DA81_9AGAM</name>
<feature type="compositionally biased region" description="Basic and acidic residues" evidence="1">
    <location>
        <begin position="70"/>
        <end position="81"/>
    </location>
</feature>
<evidence type="ECO:0000313" key="3">
    <source>
        <dbReference type="EMBL" id="KAG1784758.1"/>
    </source>
</evidence>
<dbReference type="EMBL" id="JABBWE010000130">
    <property type="protein sequence ID" value="KAG1784758.1"/>
    <property type="molecule type" value="Genomic_DNA"/>
</dbReference>
<feature type="transmembrane region" description="Helical" evidence="2">
    <location>
        <begin position="325"/>
        <end position="353"/>
    </location>
</feature>
<evidence type="ECO:0000313" key="4">
    <source>
        <dbReference type="Proteomes" id="UP000719766"/>
    </source>
</evidence>
<accession>A0A9P7DA81</accession>
<reference evidence="3" key="1">
    <citation type="journal article" date="2020" name="New Phytol.">
        <title>Comparative genomics reveals dynamic genome evolution in host specialist ectomycorrhizal fungi.</title>
        <authorList>
            <person name="Lofgren L.A."/>
            <person name="Nguyen N.H."/>
            <person name="Vilgalys R."/>
            <person name="Ruytinx J."/>
            <person name="Liao H.L."/>
            <person name="Branco S."/>
            <person name="Kuo A."/>
            <person name="LaButti K."/>
            <person name="Lipzen A."/>
            <person name="Andreopoulos W."/>
            <person name="Pangilinan J."/>
            <person name="Riley R."/>
            <person name="Hundley H."/>
            <person name="Na H."/>
            <person name="Barry K."/>
            <person name="Grigoriev I.V."/>
            <person name="Stajich J.E."/>
            <person name="Kennedy P.G."/>
        </authorList>
    </citation>
    <scope>NUCLEOTIDE SEQUENCE</scope>
    <source>
        <strain evidence="3">S12</strain>
    </source>
</reference>
<organism evidence="3 4">
    <name type="scientific">Suillus plorans</name>
    <dbReference type="NCBI Taxonomy" id="116603"/>
    <lineage>
        <taxon>Eukaryota</taxon>
        <taxon>Fungi</taxon>
        <taxon>Dikarya</taxon>
        <taxon>Basidiomycota</taxon>
        <taxon>Agaricomycotina</taxon>
        <taxon>Agaricomycetes</taxon>
        <taxon>Agaricomycetidae</taxon>
        <taxon>Boletales</taxon>
        <taxon>Suillineae</taxon>
        <taxon>Suillaceae</taxon>
        <taxon>Suillus</taxon>
    </lineage>
</organism>
<dbReference type="AlphaFoldDB" id="A0A9P7DA81"/>
<keyword evidence="2" id="KW-0812">Transmembrane</keyword>
<keyword evidence="2" id="KW-0472">Membrane</keyword>
<keyword evidence="4" id="KW-1185">Reference proteome</keyword>
<comment type="caution">
    <text evidence="3">The sequence shown here is derived from an EMBL/GenBank/DDBJ whole genome shotgun (WGS) entry which is preliminary data.</text>
</comment>
<dbReference type="Proteomes" id="UP000719766">
    <property type="component" value="Unassembled WGS sequence"/>
</dbReference>
<feature type="transmembrane region" description="Helical" evidence="2">
    <location>
        <begin position="447"/>
        <end position="468"/>
    </location>
</feature>
<dbReference type="GeneID" id="64594777"/>
<evidence type="ECO:0000256" key="2">
    <source>
        <dbReference type="SAM" id="Phobius"/>
    </source>
</evidence>
<sequence length="548" mass="61418">MWQASFGSRFGTVRGRSEPKSNHPPNGRTENRTMVRFWLTPGPWTEPQENRTKSPVRTMVQDRTTAALLERAETDKGDGSQKLRKTKIESGNVPPKTTSQYTSSPSFEGLILHYLDQLENLLPVLVLVQILPFSEFLVDSTSPTAKLATMICGLEQLTRAIREFLSTRKSYPHQLLGVIRCLWATGSANLGSLFTTEEIWARAYYSELIIPGLNTNSIPEKLIRHTLERVLLYLADAERMCFTNQTQLIGVGNICFCIRQLRQTISHHLLFQTFHPISTSIQKGGLVPEFVDHEPGFTNIVLLQDAVRVHTLDQDNLQPGGPKTWSIFLGAVFIILGFISSHHTCFIFSLLSAPPNTTDGLMRQTSGWSSAQLVASAGVIGCFCDRVRAGAVTIGTIPYAFGILLVLISPQFASSPLVRYIDAISTDHLMFLSVVPLLLFSSHEQSFWAAIENTAVLYVVIRLLAFAVDKSSMKRKRRDLVRISRKYNRRNEEQGEVYKLQRYFLSSSRARVPLKPTGSALWSDYLFLTCIYAKASSKNITIQELAAI</sequence>
<keyword evidence="2" id="KW-1133">Transmembrane helix</keyword>
<dbReference type="OrthoDB" id="2625791at2759"/>
<feature type="region of interest" description="Disordered" evidence="1">
    <location>
        <begin position="1"/>
        <end position="33"/>
    </location>
</feature>
<gene>
    <name evidence="3" type="ORF">HD556DRAFT_1314828</name>
</gene>
<feature type="transmembrane region" description="Helical" evidence="2">
    <location>
        <begin position="389"/>
        <end position="408"/>
    </location>
</feature>
<protein>
    <submittedName>
        <fullName evidence="3">Uncharacterized protein</fullName>
    </submittedName>
</protein>